<feature type="domain" description="Peptidase M16 N-terminal" evidence="3">
    <location>
        <begin position="19"/>
        <end position="159"/>
    </location>
</feature>
<proteinExistence type="inferred from homology"/>
<reference evidence="5 6" key="1">
    <citation type="submission" date="2022-10" db="EMBL/GenBank/DDBJ databases">
        <title>Sphingomonas sp.</title>
        <authorList>
            <person name="Jin C."/>
        </authorList>
    </citation>
    <scope>NUCLEOTIDE SEQUENCE [LARGE SCALE GENOMIC DNA]</scope>
    <source>
        <strain evidence="5 6">BN140010</strain>
    </source>
</reference>
<evidence type="ECO:0000313" key="5">
    <source>
        <dbReference type="EMBL" id="MCW3796241.1"/>
    </source>
</evidence>
<dbReference type="RefSeq" id="WP_264880002.1">
    <property type="nucleotide sequence ID" value="NZ_JAPDOB010000001.1"/>
</dbReference>
<keyword evidence="2" id="KW-0645">Protease</keyword>
<dbReference type="Proteomes" id="UP001526246">
    <property type="component" value="Unassembled WGS sequence"/>
</dbReference>
<dbReference type="PANTHER" id="PTHR11851:SF49">
    <property type="entry name" value="MITOCHONDRIAL-PROCESSING PEPTIDASE SUBUNIT ALPHA"/>
    <property type="match status" value="1"/>
</dbReference>
<evidence type="ECO:0000256" key="2">
    <source>
        <dbReference type="ARBA" id="ARBA00023049"/>
    </source>
</evidence>
<dbReference type="Pfam" id="PF00675">
    <property type="entry name" value="Peptidase_M16"/>
    <property type="match status" value="1"/>
</dbReference>
<evidence type="ECO:0000256" key="1">
    <source>
        <dbReference type="ARBA" id="ARBA00007261"/>
    </source>
</evidence>
<evidence type="ECO:0000259" key="3">
    <source>
        <dbReference type="Pfam" id="PF00675"/>
    </source>
</evidence>
<dbReference type="PANTHER" id="PTHR11851">
    <property type="entry name" value="METALLOPROTEASE"/>
    <property type="match status" value="1"/>
</dbReference>
<dbReference type="InterPro" id="IPR007863">
    <property type="entry name" value="Peptidase_M16_C"/>
</dbReference>
<keyword evidence="2" id="KW-0482">Metalloprotease</keyword>
<keyword evidence="6" id="KW-1185">Reference proteome</keyword>
<evidence type="ECO:0000313" key="6">
    <source>
        <dbReference type="Proteomes" id="UP001526246"/>
    </source>
</evidence>
<name>A0ABT3JBP4_9SPHN</name>
<evidence type="ECO:0000259" key="4">
    <source>
        <dbReference type="Pfam" id="PF05193"/>
    </source>
</evidence>
<feature type="domain" description="Peptidase M16 C-terminal" evidence="4">
    <location>
        <begin position="170"/>
        <end position="337"/>
    </location>
</feature>
<dbReference type="InterPro" id="IPR011765">
    <property type="entry name" value="Pept_M16_N"/>
</dbReference>
<dbReference type="SUPFAM" id="SSF63411">
    <property type="entry name" value="LuxS/MPP-like metallohydrolase"/>
    <property type="match status" value="2"/>
</dbReference>
<comment type="caution">
    <text evidence="5">The sequence shown here is derived from an EMBL/GenBank/DDBJ whole genome shotgun (WGS) entry which is preliminary data.</text>
</comment>
<comment type="similarity">
    <text evidence="1">Belongs to the peptidase M16 family.</text>
</comment>
<protein>
    <submittedName>
        <fullName evidence="5">Insulinase family protein</fullName>
    </submittedName>
</protein>
<dbReference type="Pfam" id="PF05193">
    <property type="entry name" value="Peptidase_M16_C"/>
    <property type="match status" value="1"/>
</dbReference>
<keyword evidence="2" id="KW-0378">Hydrolase</keyword>
<gene>
    <name evidence="5" type="ORF">OMW55_00255</name>
</gene>
<dbReference type="EMBL" id="JAPDOB010000001">
    <property type="protein sequence ID" value="MCW3796241.1"/>
    <property type="molecule type" value="Genomic_DNA"/>
</dbReference>
<dbReference type="Gene3D" id="3.30.830.10">
    <property type="entry name" value="Metalloenzyme, LuxS/M16 peptidase-like"/>
    <property type="match status" value="2"/>
</dbReference>
<dbReference type="InterPro" id="IPR050361">
    <property type="entry name" value="MPP/UQCRC_Complex"/>
</dbReference>
<organism evidence="5 6">
    <name type="scientific">Sphingomonas arvum</name>
    <dbReference type="NCBI Taxonomy" id="2992113"/>
    <lineage>
        <taxon>Bacteria</taxon>
        <taxon>Pseudomonadati</taxon>
        <taxon>Pseudomonadota</taxon>
        <taxon>Alphaproteobacteria</taxon>
        <taxon>Sphingomonadales</taxon>
        <taxon>Sphingomonadaceae</taxon>
        <taxon>Sphingomonas</taxon>
    </lineage>
</organism>
<sequence>MTAALQRLPNGMAVIADPMPGAQSAAVGLYAAVGSRQEPTGKGGLAHMVEHMVFKGAGNRGARAIAEAIEDVGGSLNAWTARDQTAFHARVLPNDVALAVGLIADLVRAPLFDPDELEREKGVILSELGEILDNPEDLSGDLLFEAAFDGQPLGAPVIGREETIRAFDTGDLHGWLKGQFTPDRLLLVGTGAVDGDTLLRLAEQRFGDLPAAPLAASVAATFTGSSRRQPRRTAQAHWHVGWQAPSGADPAMPAASVFAQAVGGGMSSRLFQQLREERGLAYSIYAWTQGFADTGIMAVSAATDRPDAPAALALARQVVASAAETLDEDEVARAKAQIEASLRMSLERVQGRADHHARSFELFGRLVGLEESLDELHAVDSAAARTAGRRMLDGPVALAAVGGGRLALAA</sequence>
<accession>A0ABT3JBP4</accession>
<dbReference type="InterPro" id="IPR011249">
    <property type="entry name" value="Metalloenz_LuxS/M16"/>
</dbReference>